<dbReference type="InterPro" id="IPR013785">
    <property type="entry name" value="Aldolase_TIM"/>
</dbReference>
<evidence type="ECO:0000256" key="1">
    <source>
        <dbReference type="ARBA" id="ARBA00023015"/>
    </source>
</evidence>
<feature type="compositionally biased region" description="Low complexity" evidence="5">
    <location>
        <begin position="216"/>
        <end position="239"/>
    </location>
</feature>
<accession>A0A499URS1</accession>
<dbReference type="Gene3D" id="3.20.20.70">
    <property type="entry name" value="Aldolase class I"/>
    <property type="match status" value="1"/>
</dbReference>
<dbReference type="AlphaFoldDB" id="A0A499URS1"/>
<dbReference type="InterPro" id="IPR011711">
    <property type="entry name" value="GntR_C"/>
</dbReference>
<proteinExistence type="predicted"/>
<dbReference type="EMBL" id="AP019620">
    <property type="protein sequence ID" value="BBJ44653.1"/>
    <property type="molecule type" value="Genomic_DNA"/>
</dbReference>
<evidence type="ECO:0000259" key="6">
    <source>
        <dbReference type="PROSITE" id="PS50949"/>
    </source>
</evidence>
<evidence type="ECO:0000256" key="3">
    <source>
        <dbReference type="ARBA" id="ARBA00023163"/>
    </source>
</evidence>
<evidence type="ECO:0000256" key="5">
    <source>
        <dbReference type="SAM" id="MobiDB-lite"/>
    </source>
</evidence>
<dbReference type="InterPro" id="IPR000524">
    <property type="entry name" value="Tscrpt_reg_HTH_GntR"/>
</dbReference>
<dbReference type="InterPro" id="IPR036390">
    <property type="entry name" value="WH_DNA-bd_sf"/>
</dbReference>
<feature type="domain" description="HTH gntR-type" evidence="6">
    <location>
        <begin position="9"/>
        <end position="76"/>
    </location>
</feature>
<dbReference type="PANTHER" id="PTHR12128:SF19">
    <property type="entry name" value="5-DEHYDRO-4-DEOXYGLUCARATE DEHYDRATASE 2-RELATED"/>
    <property type="match status" value="1"/>
</dbReference>
<keyword evidence="1" id="KW-0805">Transcription regulation</keyword>
<evidence type="ECO:0000256" key="4">
    <source>
        <dbReference type="ARBA" id="ARBA00023239"/>
    </source>
</evidence>
<dbReference type="PROSITE" id="PS50949">
    <property type="entry name" value="HTH_GNTR"/>
    <property type="match status" value="1"/>
</dbReference>
<dbReference type="CDD" id="cd07377">
    <property type="entry name" value="WHTH_GntR"/>
    <property type="match status" value="1"/>
</dbReference>
<dbReference type="InterPro" id="IPR008920">
    <property type="entry name" value="TF_FadR/GntR_C"/>
</dbReference>
<evidence type="ECO:0000313" key="7">
    <source>
        <dbReference type="EMBL" id="BBJ44653.1"/>
    </source>
</evidence>
<dbReference type="SUPFAM" id="SSF48008">
    <property type="entry name" value="GntR ligand-binding domain-like"/>
    <property type="match status" value="1"/>
</dbReference>
<dbReference type="InterPro" id="IPR002220">
    <property type="entry name" value="DapA-like"/>
</dbReference>
<sequence length="564" mass="60575">MDIAPSPIPSRTQYVQEAVKHAILTGRLRPGQALVEAELAAQFGVSKTPVREALKTLAGRGLVVMSEYKGATVRTVDTAMAHAVYDVRLLLEPEALRRTVTARAGLEAAGAALERSDAADDPAGRSLANRDFHRALYLPCGNPLLTRMLDELRDQAALVSAVAWQAVPSWEQEALEHREILARALDGDADGAGRALHDHIASFVRRAFPDRESPDGELPGVESSGGESPAGSPRTGSSARRPRSPTPAPSEQLARCRTSRERVRMDYSPLRTALADVVAIPVTPYDADGAVDGAAYRALLRRLLDGGVKAVTPNGNTGEFYALTLEERRLVTELTVEEAAGRAAVLVGVGHDAATAVEAARHARAAGADMVMVHQPVHPYVAQDGWIDYHRTIAEAVPELGVVPYLRNPLIEGAAIARLGEECPQVIGVKYAVHDATRFAAVARDAGLDRFVWVAGLAELYAPSYWAVGATGFTSGLVNVAPNVSLNMLGALRAGDYPGAMKVWEQIRRFEDLRAERQSANNVTVVKEALAAMGLCRRDVRAPSKPLPEPRRAEVAAIVERWSV</sequence>
<dbReference type="PANTHER" id="PTHR12128">
    <property type="entry name" value="DIHYDRODIPICOLINATE SYNTHASE"/>
    <property type="match status" value="1"/>
</dbReference>
<dbReference type="Proteomes" id="UP000463951">
    <property type="component" value="Chromosome"/>
</dbReference>
<evidence type="ECO:0000313" key="8">
    <source>
        <dbReference type="Proteomes" id="UP000463951"/>
    </source>
</evidence>
<keyword evidence="3" id="KW-0804">Transcription</keyword>
<dbReference type="PRINTS" id="PR00035">
    <property type="entry name" value="HTHGNTR"/>
</dbReference>
<dbReference type="Pfam" id="PF00392">
    <property type="entry name" value="GntR"/>
    <property type="match status" value="1"/>
</dbReference>
<organism evidence="7 8">
    <name type="scientific">Streptomyces antimycoticus</name>
    <dbReference type="NCBI Taxonomy" id="68175"/>
    <lineage>
        <taxon>Bacteria</taxon>
        <taxon>Bacillati</taxon>
        <taxon>Actinomycetota</taxon>
        <taxon>Actinomycetes</taxon>
        <taxon>Kitasatosporales</taxon>
        <taxon>Streptomycetaceae</taxon>
        <taxon>Streptomyces</taxon>
        <taxon>Streptomyces violaceusniger group</taxon>
    </lineage>
</organism>
<gene>
    <name evidence="7" type="ORF">SSPO_073710</name>
</gene>
<dbReference type="SMART" id="SM00345">
    <property type="entry name" value="HTH_GNTR"/>
    <property type="match status" value="1"/>
</dbReference>
<dbReference type="Pfam" id="PF00701">
    <property type="entry name" value="DHDPS"/>
    <property type="match status" value="1"/>
</dbReference>
<dbReference type="InterPro" id="IPR036388">
    <property type="entry name" value="WH-like_DNA-bd_sf"/>
</dbReference>
<feature type="region of interest" description="Disordered" evidence="5">
    <location>
        <begin position="206"/>
        <end position="261"/>
    </location>
</feature>
<dbReference type="GO" id="GO:0008840">
    <property type="term" value="F:4-hydroxy-tetrahydrodipicolinate synthase activity"/>
    <property type="evidence" value="ECO:0007669"/>
    <property type="project" value="TreeGrafter"/>
</dbReference>
<dbReference type="Gene3D" id="1.20.120.530">
    <property type="entry name" value="GntR ligand-binding domain-like"/>
    <property type="match status" value="1"/>
</dbReference>
<reference evidence="7 8" key="1">
    <citation type="journal article" date="2020" name="Int. J. Syst. Evol. Microbiol.">
        <title>Reclassification of Streptomyces castelarensis and Streptomyces sporoclivatus as later heterotypic synonyms of Streptomyces antimycoticus.</title>
        <authorList>
            <person name="Komaki H."/>
            <person name="Tamura T."/>
        </authorList>
    </citation>
    <scope>NUCLEOTIDE SEQUENCE [LARGE SCALE GENOMIC DNA]</scope>
    <source>
        <strain evidence="7 8">NBRC 100767</strain>
    </source>
</reference>
<dbReference type="SUPFAM" id="SSF51569">
    <property type="entry name" value="Aldolase"/>
    <property type="match status" value="1"/>
</dbReference>
<dbReference type="CDD" id="cd00408">
    <property type="entry name" value="DHDPS-like"/>
    <property type="match status" value="1"/>
</dbReference>
<protein>
    <recommendedName>
        <fullName evidence="6">HTH gntR-type domain-containing protein</fullName>
    </recommendedName>
</protein>
<evidence type="ECO:0000256" key="2">
    <source>
        <dbReference type="ARBA" id="ARBA00023125"/>
    </source>
</evidence>
<dbReference type="SMART" id="SM01130">
    <property type="entry name" value="DHDPS"/>
    <property type="match status" value="1"/>
</dbReference>
<dbReference type="GO" id="GO:0003677">
    <property type="term" value="F:DNA binding"/>
    <property type="evidence" value="ECO:0007669"/>
    <property type="project" value="UniProtKB-KW"/>
</dbReference>
<keyword evidence="4" id="KW-0456">Lyase</keyword>
<dbReference type="SMART" id="SM00895">
    <property type="entry name" value="FCD"/>
    <property type="match status" value="1"/>
</dbReference>
<dbReference type="Pfam" id="PF07729">
    <property type="entry name" value="FCD"/>
    <property type="match status" value="1"/>
</dbReference>
<keyword evidence="2" id="KW-0238">DNA-binding</keyword>
<dbReference type="GO" id="GO:0003700">
    <property type="term" value="F:DNA-binding transcription factor activity"/>
    <property type="evidence" value="ECO:0007669"/>
    <property type="project" value="InterPro"/>
</dbReference>
<dbReference type="SUPFAM" id="SSF46785">
    <property type="entry name" value="Winged helix' DNA-binding domain"/>
    <property type="match status" value="1"/>
</dbReference>
<name>A0A499URS1_9ACTN</name>
<dbReference type="Gene3D" id="1.10.10.10">
    <property type="entry name" value="Winged helix-like DNA-binding domain superfamily/Winged helix DNA-binding domain"/>
    <property type="match status" value="1"/>
</dbReference>